<dbReference type="GO" id="GO:0009252">
    <property type="term" value="P:peptidoglycan biosynthetic process"/>
    <property type="evidence" value="ECO:0007669"/>
    <property type="project" value="UniProtKB-UniRule"/>
</dbReference>
<dbReference type="Gene3D" id="1.10.3810.10">
    <property type="entry name" value="Biosynthetic peptidoglycan transglycosylase-like"/>
    <property type="match status" value="1"/>
</dbReference>
<dbReference type="PANTHER" id="PTHR30400">
    <property type="entry name" value="MONOFUNCTIONAL BIOSYNTHETIC PEPTIDOGLYCAN TRANSGLYCOSYLASE"/>
    <property type="match status" value="1"/>
</dbReference>
<sequence length="233" mass="26867" precursor="true">MNLKKIVIVSAILLFVGSVLYIIPAFFYDVDKLNKNNPIPTSFMKYRMDQWKRDGVNKKIRQTWVPISQISRNMRLAVIVSEDAKFWKHDGFDFEAIQDAFVENFRSGRFKYGASTISQQVIKNVYLSPTKNPLRKIKEAILTYRMEQVVSKKRILEIYLNIIEMGDGIFGVQEAAKYYFGKPASALTVTEAAKLASILPNPIKYHPNSDQKFVTNRTRIIASRIAKIESYKK</sequence>
<comment type="catalytic activity">
    <reaction evidence="11">
        <text>[GlcNAc-(1-&gt;4)-Mur2Ac(oyl-L-Ala-gamma-D-Glu-L-Lys-D-Ala-D-Ala)](n)-di-trans,octa-cis-undecaprenyl diphosphate + beta-D-GlcNAc-(1-&gt;4)-Mur2Ac(oyl-L-Ala-gamma-D-Glu-L-Lys-D-Ala-D-Ala)-di-trans,octa-cis-undecaprenyl diphosphate = [GlcNAc-(1-&gt;4)-Mur2Ac(oyl-L-Ala-gamma-D-Glu-L-Lys-D-Ala-D-Ala)](n+1)-di-trans,octa-cis-undecaprenyl diphosphate + di-trans,octa-cis-undecaprenyl diphosphate + H(+)</text>
        <dbReference type="Rhea" id="RHEA:23708"/>
        <dbReference type="Rhea" id="RHEA-COMP:9602"/>
        <dbReference type="Rhea" id="RHEA-COMP:9603"/>
        <dbReference type="ChEBI" id="CHEBI:15378"/>
        <dbReference type="ChEBI" id="CHEBI:58405"/>
        <dbReference type="ChEBI" id="CHEBI:60033"/>
        <dbReference type="ChEBI" id="CHEBI:78435"/>
        <dbReference type="EC" id="2.4.99.28"/>
    </reaction>
</comment>
<keyword evidence="9 11" id="KW-0472">Membrane</keyword>
<keyword evidence="1 11" id="KW-1003">Cell membrane</keyword>
<comment type="function">
    <text evidence="11">Peptidoglycan polymerase that catalyzes glycan chain elongation from lipid-linked precursors.</text>
</comment>
<dbReference type="InterPro" id="IPR023346">
    <property type="entry name" value="Lysozyme-like_dom_sf"/>
</dbReference>
<dbReference type="HAMAP" id="MF_00766">
    <property type="entry name" value="PGT_MtgA"/>
    <property type="match status" value="1"/>
</dbReference>
<dbReference type="CAZy" id="GT51">
    <property type="family name" value="Glycosyltransferase Family 51"/>
</dbReference>
<dbReference type="PANTHER" id="PTHR30400:SF0">
    <property type="entry name" value="BIOSYNTHETIC PEPTIDOGLYCAN TRANSGLYCOSYLASE"/>
    <property type="match status" value="1"/>
</dbReference>
<evidence type="ECO:0000256" key="11">
    <source>
        <dbReference type="HAMAP-Rule" id="MF_00766"/>
    </source>
</evidence>
<evidence type="ECO:0000256" key="10">
    <source>
        <dbReference type="ARBA" id="ARBA00023316"/>
    </source>
</evidence>
<dbReference type="eggNOG" id="COG0744">
    <property type="taxonomic scope" value="Bacteria"/>
</dbReference>
<dbReference type="GO" id="GO:0008360">
    <property type="term" value="P:regulation of cell shape"/>
    <property type="evidence" value="ECO:0007669"/>
    <property type="project" value="UniProtKB-KW"/>
</dbReference>
<evidence type="ECO:0000256" key="1">
    <source>
        <dbReference type="ARBA" id="ARBA00022475"/>
    </source>
</evidence>
<keyword evidence="5 11" id="KW-0812">Transmembrane</keyword>
<keyword evidence="7 11" id="KW-0573">Peptidoglycan synthesis</keyword>
<dbReference type="GO" id="GO:0005886">
    <property type="term" value="C:plasma membrane"/>
    <property type="evidence" value="ECO:0007669"/>
    <property type="project" value="UniProtKB-SubCell"/>
</dbReference>
<dbReference type="UniPathway" id="UPA00219"/>
<dbReference type="Proteomes" id="UP000007039">
    <property type="component" value="Chromosome"/>
</dbReference>
<dbReference type="SUPFAM" id="SSF53955">
    <property type="entry name" value="Lysozyme-like"/>
    <property type="match status" value="1"/>
</dbReference>
<evidence type="ECO:0000256" key="6">
    <source>
        <dbReference type="ARBA" id="ARBA00022960"/>
    </source>
</evidence>
<keyword evidence="8 11" id="KW-1133">Transmembrane helix</keyword>
<dbReference type="AlphaFoldDB" id="E4TFW6"/>
<protein>
    <recommendedName>
        <fullName evidence="11">Biosynthetic peptidoglycan transglycosylase</fullName>
        <ecNumber evidence="11">2.4.99.28</ecNumber>
    </recommendedName>
    <alternativeName>
        <fullName evidence="11">Glycan polymerase</fullName>
    </alternativeName>
    <alternativeName>
        <fullName evidence="11">Peptidoglycan glycosyltransferase MtgA</fullName>
        <shortName evidence="11">PGT</shortName>
    </alternativeName>
</protein>
<dbReference type="GO" id="GO:0009274">
    <property type="term" value="C:peptidoglycan-based cell wall"/>
    <property type="evidence" value="ECO:0007669"/>
    <property type="project" value="InterPro"/>
</dbReference>
<dbReference type="InterPro" id="IPR001264">
    <property type="entry name" value="Glyco_trans_51"/>
</dbReference>
<evidence type="ECO:0000256" key="4">
    <source>
        <dbReference type="ARBA" id="ARBA00022679"/>
    </source>
</evidence>
<evidence type="ECO:0000259" key="12">
    <source>
        <dbReference type="Pfam" id="PF00912"/>
    </source>
</evidence>
<dbReference type="NCBIfam" id="TIGR02070">
    <property type="entry name" value="mono_pep_trsgly"/>
    <property type="match status" value="1"/>
</dbReference>
<dbReference type="InterPro" id="IPR036950">
    <property type="entry name" value="PBP_transglycosylase"/>
</dbReference>
<organism evidence="13 14">
    <name type="scientific">Calditerrivibrio nitroreducens (strain DSM 19672 / NBRC 101217 / Yu37-1)</name>
    <dbReference type="NCBI Taxonomy" id="768670"/>
    <lineage>
        <taxon>Bacteria</taxon>
        <taxon>Pseudomonadati</taxon>
        <taxon>Deferribacterota</taxon>
        <taxon>Deferribacteres</taxon>
        <taxon>Deferribacterales</taxon>
        <taxon>Calditerrivibrionaceae</taxon>
    </lineage>
</organism>
<keyword evidence="3 11" id="KW-0328">Glycosyltransferase</keyword>
<dbReference type="GO" id="GO:0071555">
    <property type="term" value="P:cell wall organization"/>
    <property type="evidence" value="ECO:0007669"/>
    <property type="project" value="UniProtKB-KW"/>
</dbReference>
<evidence type="ECO:0000256" key="8">
    <source>
        <dbReference type="ARBA" id="ARBA00022989"/>
    </source>
</evidence>
<proteinExistence type="inferred from homology"/>
<evidence type="ECO:0000256" key="5">
    <source>
        <dbReference type="ARBA" id="ARBA00022692"/>
    </source>
</evidence>
<reference evidence="13 14" key="1">
    <citation type="journal article" date="2011" name="Stand. Genomic Sci.">
        <title>Complete genome sequence of Calditerrivibrio nitroreducens type strain (Yu37-1).</title>
        <authorList>
            <person name="Pitluck S."/>
            <person name="Sikorski J."/>
            <person name="Zeytun A."/>
            <person name="Lapidus A."/>
            <person name="Nolan M."/>
            <person name="Lucas S."/>
            <person name="Hammon N."/>
            <person name="Deshpande S."/>
            <person name="Cheng J.F."/>
            <person name="Tapia R."/>
            <person name="Han C."/>
            <person name="Goodwin L."/>
            <person name="Liolios K."/>
            <person name="Pagani I."/>
            <person name="Ivanova N."/>
            <person name="Mavromatis K."/>
            <person name="Pati A."/>
            <person name="Chen A."/>
            <person name="Palaniappan K."/>
            <person name="Hauser L."/>
            <person name="Chang Y.J."/>
            <person name="Jeffries C.D."/>
            <person name="Detter J.C."/>
            <person name="Brambilla E."/>
            <person name="Djao O.D."/>
            <person name="Rohde M."/>
            <person name="Spring S."/>
            <person name="Goker M."/>
            <person name="Woyke T."/>
            <person name="Bristow J."/>
            <person name="Eisen J.A."/>
            <person name="Markowitz V."/>
            <person name="Hugenholtz P."/>
            <person name="Kyrpides N.C."/>
            <person name="Klenk H.P."/>
            <person name="Land M."/>
        </authorList>
    </citation>
    <scope>NUCLEOTIDE SEQUENCE [LARGE SCALE GENOMIC DNA]</scope>
    <source>
        <strain evidence="14">DSM 19672 / NBRC 101217 / Yu37-1</strain>
    </source>
</reference>
<keyword evidence="10 11" id="KW-0961">Cell wall biogenesis/degradation</keyword>
<dbReference type="RefSeq" id="WP_013451833.1">
    <property type="nucleotide sequence ID" value="NC_014758.1"/>
</dbReference>
<keyword evidence="14" id="KW-1185">Reference proteome</keyword>
<dbReference type="EMBL" id="CP002347">
    <property type="protein sequence ID" value="ADR19622.1"/>
    <property type="molecule type" value="Genomic_DNA"/>
</dbReference>
<dbReference type="Pfam" id="PF00912">
    <property type="entry name" value="Transgly"/>
    <property type="match status" value="1"/>
</dbReference>
<comment type="pathway">
    <text evidence="11">Cell wall biogenesis; peptidoglycan biosynthesis.</text>
</comment>
<dbReference type="InterPro" id="IPR011812">
    <property type="entry name" value="Pep_trsgly"/>
</dbReference>
<evidence type="ECO:0000256" key="9">
    <source>
        <dbReference type="ARBA" id="ARBA00023136"/>
    </source>
</evidence>
<dbReference type="GO" id="GO:0008955">
    <property type="term" value="F:peptidoglycan glycosyltransferase activity"/>
    <property type="evidence" value="ECO:0007669"/>
    <property type="project" value="UniProtKB-UniRule"/>
</dbReference>
<feature type="transmembrane region" description="Helical" evidence="11">
    <location>
        <begin position="6"/>
        <end position="28"/>
    </location>
</feature>
<evidence type="ECO:0000313" key="14">
    <source>
        <dbReference type="Proteomes" id="UP000007039"/>
    </source>
</evidence>
<feature type="domain" description="Glycosyl transferase family 51" evidence="12">
    <location>
        <begin position="58"/>
        <end position="224"/>
    </location>
</feature>
<keyword evidence="4 11" id="KW-0808">Transferase</keyword>
<dbReference type="STRING" id="768670.Calni_1716"/>
<dbReference type="GO" id="GO:0016763">
    <property type="term" value="F:pentosyltransferase activity"/>
    <property type="evidence" value="ECO:0007669"/>
    <property type="project" value="InterPro"/>
</dbReference>
<dbReference type="OrthoDB" id="9766909at2"/>
<comment type="subcellular location">
    <subcellularLocation>
        <location evidence="11">Cell inner membrane</location>
        <topology evidence="11">Single-pass membrane protein</topology>
    </subcellularLocation>
</comment>
<dbReference type="KEGG" id="cni:Calni_1716"/>
<dbReference type="EC" id="2.4.99.28" evidence="11"/>
<keyword evidence="2 11" id="KW-0997">Cell inner membrane</keyword>
<gene>
    <name evidence="11" type="primary">mtgA</name>
    <name evidence="13" type="ordered locus">Calni_1716</name>
</gene>
<dbReference type="HOGENOM" id="CLU_006354_1_0_0"/>
<accession>E4TFW6</accession>
<evidence type="ECO:0000256" key="7">
    <source>
        <dbReference type="ARBA" id="ARBA00022984"/>
    </source>
</evidence>
<comment type="similarity">
    <text evidence="11">Belongs to the glycosyltransferase 51 family.</text>
</comment>
<evidence type="ECO:0000256" key="2">
    <source>
        <dbReference type="ARBA" id="ARBA00022519"/>
    </source>
</evidence>
<evidence type="ECO:0000256" key="3">
    <source>
        <dbReference type="ARBA" id="ARBA00022676"/>
    </source>
</evidence>
<evidence type="ECO:0000313" key="13">
    <source>
        <dbReference type="EMBL" id="ADR19622.1"/>
    </source>
</evidence>
<keyword evidence="6 11" id="KW-0133">Cell shape</keyword>
<name>E4TFW6_CALNY</name>